<sequence>MTWTKETAFEKLQSIYTDKVMQEEKRRIFQQVYRHLHEHLDDLAVGSGLKQETEKQVKFFKEYTFMPGDNLFQSMRYVFLLARGERETDSQTTEQHVNRIYRALFQPAGLKNPYIPESFWSTTLGVACLIAQKGVESVYPILDEIIEAEQMEEEGSHEPR</sequence>
<reference evidence="1 2" key="1">
    <citation type="submission" date="2023-04" db="EMBL/GenBank/DDBJ databases">
        <title>Genome sequence of Halobacillus naozhouensis KACC 21980.</title>
        <authorList>
            <person name="Kim S."/>
            <person name="Heo J."/>
            <person name="Kwon S.-W."/>
        </authorList>
    </citation>
    <scope>NUCLEOTIDE SEQUENCE [LARGE SCALE GENOMIC DNA]</scope>
    <source>
        <strain evidence="1 2">KCTC 13234</strain>
    </source>
</reference>
<dbReference type="RefSeq" id="WP_283076552.1">
    <property type="nucleotide sequence ID" value="NZ_CP121671.1"/>
</dbReference>
<name>A0ABY8J0Y8_9BACI</name>
<dbReference type="Proteomes" id="UP001221597">
    <property type="component" value="Chromosome"/>
</dbReference>
<keyword evidence="2" id="KW-1185">Reference proteome</keyword>
<proteinExistence type="predicted"/>
<accession>A0ABY8J0Y8</accession>
<dbReference type="EMBL" id="CP121671">
    <property type="protein sequence ID" value="WFT74556.1"/>
    <property type="molecule type" value="Genomic_DNA"/>
</dbReference>
<gene>
    <name evidence="1" type="ORF">P9989_19740</name>
</gene>
<organism evidence="1 2">
    <name type="scientific">Halobacillus naozhouensis</name>
    <dbReference type="NCBI Taxonomy" id="554880"/>
    <lineage>
        <taxon>Bacteria</taxon>
        <taxon>Bacillati</taxon>
        <taxon>Bacillota</taxon>
        <taxon>Bacilli</taxon>
        <taxon>Bacillales</taxon>
        <taxon>Bacillaceae</taxon>
        <taxon>Halobacillus</taxon>
    </lineage>
</organism>
<protein>
    <submittedName>
        <fullName evidence="1">Uncharacterized protein</fullName>
    </submittedName>
</protein>
<evidence type="ECO:0000313" key="2">
    <source>
        <dbReference type="Proteomes" id="UP001221597"/>
    </source>
</evidence>
<evidence type="ECO:0000313" key="1">
    <source>
        <dbReference type="EMBL" id="WFT74556.1"/>
    </source>
</evidence>